<dbReference type="GO" id="GO:0006281">
    <property type="term" value="P:DNA repair"/>
    <property type="evidence" value="ECO:0007669"/>
    <property type="project" value="InterPro"/>
</dbReference>
<dbReference type="GO" id="GO:0000287">
    <property type="term" value="F:magnesium ion binding"/>
    <property type="evidence" value="ECO:0007669"/>
    <property type="project" value="InterPro"/>
</dbReference>
<accession>A0A3M4K0B9</accession>
<dbReference type="AlphaFoldDB" id="A0A3M4K0B9"/>
<gene>
    <name evidence="2" type="ORF">ALQ07_102447</name>
</gene>
<comment type="caution">
    <text evidence="2">The sequence shown here is derived from an EMBL/GenBank/DDBJ whole genome shotgun (WGS) entry which is preliminary data.</text>
</comment>
<sequence length="147" mass="16366">MARHAARHSRNPRSPHQGRNSHRQGGRMTDLILPWPSKVLSPNARTHWATKSRAAKSYRNTCYLLCLQAALPVPKGRALLSLEFIPPDRRRRDDDNCIAAFKSGRDGVAQALGIDDSRFVTQLQISAETIKGGAVRVRISDYVEVPA</sequence>
<name>A0A3M4K0B9_PSESF</name>
<reference evidence="2 3" key="1">
    <citation type="submission" date="2018-08" db="EMBL/GenBank/DDBJ databases">
        <title>Recombination of ecologically and evolutionarily significant loci maintains genetic cohesion in the Pseudomonas syringae species complex.</title>
        <authorList>
            <person name="Dillon M."/>
            <person name="Thakur S."/>
            <person name="Almeida R.N.D."/>
            <person name="Weir B.S."/>
            <person name="Guttman D.S."/>
        </authorList>
    </citation>
    <scope>NUCLEOTIDE SEQUENCE [LARGE SCALE GENOMIC DNA]</scope>
    <source>
        <strain evidence="2 3">ICMP 19074</strain>
    </source>
</reference>
<dbReference type="Gene3D" id="3.30.1330.70">
    <property type="entry name" value="Holliday junction resolvase RusA"/>
    <property type="match status" value="1"/>
</dbReference>
<feature type="region of interest" description="Disordered" evidence="1">
    <location>
        <begin position="1"/>
        <end position="28"/>
    </location>
</feature>
<proteinExistence type="predicted"/>
<organism evidence="2 3">
    <name type="scientific">Pseudomonas syringae pv. actinidiae</name>
    <dbReference type="NCBI Taxonomy" id="103796"/>
    <lineage>
        <taxon>Bacteria</taxon>
        <taxon>Pseudomonadati</taxon>
        <taxon>Pseudomonadota</taxon>
        <taxon>Gammaproteobacteria</taxon>
        <taxon>Pseudomonadales</taxon>
        <taxon>Pseudomonadaceae</taxon>
        <taxon>Pseudomonas</taxon>
        <taxon>Pseudomonas syringae</taxon>
    </lineage>
</organism>
<dbReference type="GO" id="GO:0006310">
    <property type="term" value="P:DNA recombination"/>
    <property type="evidence" value="ECO:0007669"/>
    <property type="project" value="InterPro"/>
</dbReference>
<evidence type="ECO:0000313" key="3">
    <source>
        <dbReference type="Proteomes" id="UP000273140"/>
    </source>
</evidence>
<protein>
    <submittedName>
        <fullName evidence="2">Uncharacterized protein</fullName>
    </submittedName>
</protein>
<feature type="compositionally biased region" description="Basic residues" evidence="1">
    <location>
        <begin position="1"/>
        <end position="13"/>
    </location>
</feature>
<dbReference type="SUPFAM" id="SSF103084">
    <property type="entry name" value="Holliday junction resolvase RusA"/>
    <property type="match status" value="1"/>
</dbReference>
<dbReference type="Proteomes" id="UP000273140">
    <property type="component" value="Unassembled WGS sequence"/>
</dbReference>
<dbReference type="EMBL" id="RBRB01000454">
    <property type="protein sequence ID" value="RMQ22657.1"/>
    <property type="molecule type" value="Genomic_DNA"/>
</dbReference>
<dbReference type="InterPro" id="IPR036614">
    <property type="entry name" value="RusA-like_sf"/>
</dbReference>
<evidence type="ECO:0000313" key="2">
    <source>
        <dbReference type="EMBL" id="RMQ22657.1"/>
    </source>
</evidence>
<evidence type="ECO:0000256" key="1">
    <source>
        <dbReference type="SAM" id="MobiDB-lite"/>
    </source>
</evidence>